<proteinExistence type="predicted"/>
<keyword evidence="3" id="KW-1185">Reference proteome</keyword>
<dbReference type="OrthoDB" id="442263at2759"/>
<protein>
    <submittedName>
        <fullName evidence="2">Papd4-a protein</fullName>
    </submittedName>
</protein>
<evidence type="ECO:0000256" key="1">
    <source>
        <dbReference type="SAM" id="MobiDB-lite"/>
    </source>
</evidence>
<dbReference type="EMBL" id="CAJNDS010002474">
    <property type="protein sequence ID" value="CAE7490510.1"/>
    <property type="molecule type" value="Genomic_DNA"/>
</dbReference>
<dbReference type="Proteomes" id="UP000604046">
    <property type="component" value="Unassembled WGS sequence"/>
</dbReference>
<evidence type="ECO:0000313" key="2">
    <source>
        <dbReference type="EMBL" id="CAE7490510.1"/>
    </source>
</evidence>
<feature type="compositionally biased region" description="Polar residues" evidence="1">
    <location>
        <begin position="100"/>
        <end position="115"/>
    </location>
</feature>
<dbReference type="AlphaFoldDB" id="A0A812SQN7"/>
<reference evidence="2" key="1">
    <citation type="submission" date="2021-02" db="EMBL/GenBank/DDBJ databases">
        <authorList>
            <person name="Dougan E. K."/>
            <person name="Rhodes N."/>
            <person name="Thang M."/>
            <person name="Chan C."/>
        </authorList>
    </citation>
    <scope>NUCLEOTIDE SEQUENCE</scope>
</reference>
<evidence type="ECO:0000313" key="3">
    <source>
        <dbReference type="Proteomes" id="UP000604046"/>
    </source>
</evidence>
<accession>A0A812SQN7</accession>
<name>A0A812SQN7_9DINO</name>
<organism evidence="2 3">
    <name type="scientific">Symbiodinium natans</name>
    <dbReference type="NCBI Taxonomy" id="878477"/>
    <lineage>
        <taxon>Eukaryota</taxon>
        <taxon>Sar</taxon>
        <taxon>Alveolata</taxon>
        <taxon>Dinophyceae</taxon>
        <taxon>Suessiales</taxon>
        <taxon>Symbiodiniaceae</taxon>
        <taxon>Symbiodinium</taxon>
    </lineage>
</organism>
<sequence length="225" mass="24572">MMKFLIIALSGDERKHHWLGSSAKSAPLQSLAQQWAQAHSVSETGVALEKDGSELDLSRSPSDYAWETEQVELYSWPTKEEYMEEDSVIEPAASSAVEGTPTTARLNGEASSSTRPEPESTKKGVAKPSQVKLKPETKKTPGGVKPKPKASRSKPAGGGAENKEAIPGPDDPIEFLQQNPKKAGGKGFDRYEKYKSARTITEAMSLGAAKGDIQFDWQRGWLRRK</sequence>
<comment type="caution">
    <text evidence="2">The sequence shown here is derived from an EMBL/GenBank/DDBJ whole genome shotgun (WGS) entry which is preliminary data.</text>
</comment>
<gene>
    <name evidence="2" type="primary">papd4-a</name>
    <name evidence="2" type="ORF">SNAT2548_LOCUS27503</name>
</gene>
<feature type="region of interest" description="Disordered" evidence="1">
    <location>
        <begin position="92"/>
        <end position="188"/>
    </location>
</feature>